<gene>
    <name evidence="1" type="ORF">BpHYR1_011287</name>
</gene>
<dbReference type="Proteomes" id="UP000276133">
    <property type="component" value="Unassembled WGS sequence"/>
</dbReference>
<evidence type="ECO:0000313" key="1">
    <source>
        <dbReference type="EMBL" id="RNA14344.1"/>
    </source>
</evidence>
<reference evidence="1 2" key="1">
    <citation type="journal article" date="2018" name="Sci. Rep.">
        <title>Genomic signatures of local adaptation to the degree of environmental predictability in rotifers.</title>
        <authorList>
            <person name="Franch-Gras L."/>
            <person name="Hahn C."/>
            <person name="Garcia-Roger E.M."/>
            <person name="Carmona M.J."/>
            <person name="Serra M."/>
            <person name="Gomez A."/>
        </authorList>
    </citation>
    <scope>NUCLEOTIDE SEQUENCE [LARGE SCALE GENOMIC DNA]</scope>
    <source>
        <strain evidence="1">HYR1</strain>
    </source>
</reference>
<comment type="caution">
    <text evidence="1">The sequence shown here is derived from an EMBL/GenBank/DDBJ whole genome shotgun (WGS) entry which is preliminary data.</text>
</comment>
<accession>A0A3M7QTB2</accession>
<name>A0A3M7QTB2_BRAPC</name>
<keyword evidence="2" id="KW-1185">Reference proteome</keyword>
<proteinExistence type="predicted"/>
<dbReference type="EMBL" id="REGN01005208">
    <property type="protein sequence ID" value="RNA14344.1"/>
    <property type="molecule type" value="Genomic_DNA"/>
</dbReference>
<sequence>MNENIVFLIFSKYELKRSSLVLWIMFHDRFLIVFIELDKILFKRFIIAELQMECFKPSDSFVV</sequence>
<dbReference type="AlphaFoldDB" id="A0A3M7QTB2"/>
<evidence type="ECO:0000313" key="2">
    <source>
        <dbReference type="Proteomes" id="UP000276133"/>
    </source>
</evidence>
<organism evidence="1 2">
    <name type="scientific">Brachionus plicatilis</name>
    <name type="common">Marine rotifer</name>
    <name type="synonym">Brachionus muelleri</name>
    <dbReference type="NCBI Taxonomy" id="10195"/>
    <lineage>
        <taxon>Eukaryota</taxon>
        <taxon>Metazoa</taxon>
        <taxon>Spiralia</taxon>
        <taxon>Gnathifera</taxon>
        <taxon>Rotifera</taxon>
        <taxon>Eurotatoria</taxon>
        <taxon>Monogononta</taxon>
        <taxon>Pseudotrocha</taxon>
        <taxon>Ploima</taxon>
        <taxon>Brachionidae</taxon>
        <taxon>Brachionus</taxon>
    </lineage>
</organism>
<protein>
    <submittedName>
        <fullName evidence="1">Uncharacterized protein</fullName>
    </submittedName>
</protein>